<dbReference type="InterPro" id="IPR034075">
    <property type="entry name" value="Glr3161-like_dom"/>
</dbReference>
<evidence type="ECO:0000313" key="3">
    <source>
        <dbReference type="Proteomes" id="UP001465153"/>
    </source>
</evidence>
<feature type="chain" id="PRO_5046612085" description="Peptidase S8/S53 domain-containing protein" evidence="1">
    <location>
        <begin position="24"/>
        <end position="724"/>
    </location>
</feature>
<dbReference type="InterPro" id="IPR036852">
    <property type="entry name" value="Peptidase_S8/S53_dom_sf"/>
</dbReference>
<dbReference type="EMBL" id="BAABWN010000005">
    <property type="protein sequence ID" value="GAA6167864.1"/>
    <property type="molecule type" value="Genomic_DNA"/>
</dbReference>
<comment type="caution">
    <text evidence="2">The sequence shown here is derived from an EMBL/GenBank/DDBJ whole genome shotgun (WGS) entry which is preliminary data.</text>
</comment>
<proteinExistence type="predicted"/>
<dbReference type="RefSeq" id="WP_353302520.1">
    <property type="nucleotide sequence ID" value="NZ_BAABWN010000005.1"/>
</dbReference>
<dbReference type="SUPFAM" id="SSF52743">
    <property type="entry name" value="Subtilisin-like"/>
    <property type="match status" value="1"/>
</dbReference>
<feature type="signal peptide" evidence="1">
    <location>
        <begin position="1"/>
        <end position="23"/>
    </location>
</feature>
<evidence type="ECO:0000256" key="1">
    <source>
        <dbReference type="SAM" id="SignalP"/>
    </source>
</evidence>
<accession>A0ABQ0A884</accession>
<keyword evidence="3" id="KW-1185">Reference proteome</keyword>
<name>A0ABQ0A884_9GAMM</name>
<dbReference type="Gene3D" id="3.40.50.200">
    <property type="entry name" value="Peptidase S8/S53 domain"/>
    <property type="match status" value="1"/>
</dbReference>
<evidence type="ECO:0000313" key="2">
    <source>
        <dbReference type="EMBL" id="GAA6167864.1"/>
    </source>
</evidence>
<reference evidence="2 3" key="1">
    <citation type="submission" date="2024-04" db="EMBL/GenBank/DDBJ databases">
        <title>Draft genome sequence of Sessilibacter corallicola NBRC 116591.</title>
        <authorList>
            <person name="Miyakawa T."/>
            <person name="Kusuya Y."/>
            <person name="Miura T."/>
        </authorList>
    </citation>
    <scope>NUCLEOTIDE SEQUENCE [LARGE SCALE GENOMIC DNA]</scope>
    <source>
        <strain evidence="2 3">KU-00831-HH</strain>
    </source>
</reference>
<dbReference type="CDD" id="cd05562">
    <property type="entry name" value="Peptidases_S53_like"/>
    <property type="match status" value="1"/>
</dbReference>
<sequence length="724" mass="76020">MKKLLTATASVAALMLTAQGAMADVSAVPSQMKKLGSALTQVSVNAQTASGASVGTMGTANNTIKLAEVDSKGYVLIDAVASEGTAELVAMLESIGAKNIASYGRVVSARVPANKLTDMALSDAMAFANPAFMESNVGIVTQQGDRAMGTDINREALGLDGTGFTVGVLSDSFECDPGSLAGGPYTTPAEDVANGDIPATFINLEAIGDPDGCIDEGRGMAQLIVDAVPGVNIIFHTAFNGQASFAEGIVELALAGADVIVDDVIYFTEPMFQDGIIAQAADEVARLGVPYYSSNGNRARDAFETDYRAVEATIDTTEGTWHDFDPGEGVDLLKTVTLDGSTQVNLTFQWDSPSFSTGGLGSPNDLDVVMFDENGVRVPDCFVFQDENGFFPPLCQFTFAGAEGGDGGDAIELVSLVDFTGGATVQLGFLTETGDAPGFVKYVIFGGNITDSEYAIDAPSGFGHNNAAGAEGVAASAFFLTEPFIGDANSNTLRAGAGEEECRPACLNDFSSAGGTPIFFDVAGNRLPAPEVRFKPGLTAPDGTNTSFFFSDTSRDDDDSDGEFVTGEEGEFPNFFGTSAAAPNASTIAVQMLEATTSPILRTVSSGNTIYVMCQPGIFGGRLLGRTRWTPENLVEDRIASGHLLGACSRPDPQSIYHVMRTTATDMTVRASLADGSTIQTFDEIGPYGFDFDSGFGYVNAPAAVEAIKKKQRFYYFPYFKKFY</sequence>
<keyword evidence="1" id="KW-0732">Signal</keyword>
<gene>
    <name evidence="2" type="ORF">NBRC116591_16750</name>
</gene>
<evidence type="ECO:0008006" key="4">
    <source>
        <dbReference type="Google" id="ProtNLM"/>
    </source>
</evidence>
<organism evidence="2 3">
    <name type="scientific">Sessilibacter corallicola</name>
    <dbReference type="NCBI Taxonomy" id="2904075"/>
    <lineage>
        <taxon>Bacteria</taxon>
        <taxon>Pseudomonadati</taxon>
        <taxon>Pseudomonadota</taxon>
        <taxon>Gammaproteobacteria</taxon>
        <taxon>Cellvibrionales</taxon>
        <taxon>Cellvibrionaceae</taxon>
        <taxon>Sessilibacter</taxon>
    </lineage>
</organism>
<protein>
    <recommendedName>
        <fullName evidence="4">Peptidase S8/S53 domain-containing protein</fullName>
    </recommendedName>
</protein>
<dbReference type="Proteomes" id="UP001465153">
    <property type="component" value="Unassembled WGS sequence"/>
</dbReference>